<name>A0A5B9FV66_9FLAO</name>
<protein>
    <submittedName>
        <fullName evidence="1">Uncharacterized protein</fullName>
    </submittedName>
</protein>
<proteinExistence type="predicted"/>
<evidence type="ECO:0000313" key="2">
    <source>
        <dbReference type="Proteomes" id="UP000321222"/>
    </source>
</evidence>
<dbReference type="Pfam" id="PF19715">
    <property type="entry name" value="DUF6210"/>
    <property type="match status" value="1"/>
</dbReference>
<dbReference type="Proteomes" id="UP000321222">
    <property type="component" value="Chromosome"/>
</dbReference>
<dbReference type="RefSeq" id="WP_147584333.1">
    <property type="nucleotide sequence ID" value="NZ_CP042831.1"/>
</dbReference>
<organism evidence="1 2">
    <name type="scientific">Flavobacterium alkalisoli</name>
    <dbReference type="NCBI Taxonomy" id="2602769"/>
    <lineage>
        <taxon>Bacteria</taxon>
        <taxon>Pseudomonadati</taxon>
        <taxon>Bacteroidota</taxon>
        <taxon>Flavobacteriia</taxon>
        <taxon>Flavobacteriales</taxon>
        <taxon>Flavobacteriaceae</taxon>
        <taxon>Flavobacterium</taxon>
    </lineage>
</organism>
<accession>A0A5B9FV66</accession>
<dbReference type="AlphaFoldDB" id="A0A5B9FV66"/>
<evidence type="ECO:0000313" key="1">
    <source>
        <dbReference type="EMBL" id="QEE50890.1"/>
    </source>
</evidence>
<gene>
    <name evidence="1" type="ORF">FUA48_15290</name>
</gene>
<reference evidence="1 2" key="1">
    <citation type="submission" date="2019-08" db="EMBL/GenBank/DDBJ databases">
        <title>Flavobacterium alkalisoli sp. nov., isolated from rhizosphere soil of Suaeda salsa.</title>
        <authorList>
            <person name="Sun J.-Q."/>
            <person name="Xu L."/>
        </authorList>
    </citation>
    <scope>NUCLEOTIDE SEQUENCE [LARGE SCALE GENOMIC DNA]</scope>
    <source>
        <strain evidence="1 2">XS-5</strain>
    </source>
</reference>
<dbReference type="InterPro" id="IPR046182">
    <property type="entry name" value="DUF6210"/>
</dbReference>
<dbReference type="KEGG" id="fak:FUA48_15290"/>
<sequence>MSNPIKPSINLFDAIGLGLIIKYPTGVLITNQTVGTLCLQSAEEGIYVPLCNEYYTDSKELISPENDLLKYFTENKYHGTGATEGIDKEDVLNITNILIKYKLDDFIEIDTEKLKKSHEAWIYVKINNKNTSVFNNFEENLTGILTWSNSD</sequence>
<dbReference type="OrthoDB" id="72338at2"/>
<dbReference type="EMBL" id="CP042831">
    <property type="protein sequence ID" value="QEE50890.1"/>
    <property type="molecule type" value="Genomic_DNA"/>
</dbReference>
<keyword evidence="2" id="KW-1185">Reference proteome</keyword>